<dbReference type="CDD" id="cd02869">
    <property type="entry name" value="PseudoU_synth_RluA_like"/>
    <property type="match status" value="1"/>
</dbReference>
<dbReference type="OrthoDB" id="418349at2759"/>
<evidence type="ECO:0000259" key="2">
    <source>
        <dbReference type="Pfam" id="PF00849"/>
    </source>
</evidence>
<dbReference type="InterPro" id="IPR006145">
    <property type="entry name" value="PsdUridine_synth_RsuA/RluA"/>
</dbReference>
<dbReference type="GO" id="GO:0000455">
    <property type="term" value="P:enzyme-directed rRNA pseudouridine synthesis"/>
    <property type="evidence" value="ECO:0007669"/>
    <property type="project" value="TreeGrafter"/>
</dbReference>
<dbReference type="InterPro" id="IPR050188">
    <property type="entry name" value="RluA_PseudoU_synthase"/>
</dbReference>
<protein>
    <recommendedName>
        <fullName evidence="2">Pseudouridine synthase RsuA/RluA-like domain-containing protein</fullName>
    </recommendedName>
</protein>
<evidence type="ECO:0000313" key="3">
    <source>
        <dbReference type="EMBL" id="ETO86085.1"/>
    </source>
</evidence>
<dbReference type="GO" id="GO:0003723">
    <property type="term" value="F:RNA binding"/>
    <property type="evidence" value="ECO:0007669"/>
    <property type="project" value="InterPro"/>
</dbReference>
<gene>
    <name evidence="3" type="ORF">F444_00330</name>
</gene>
<evidence type="ECO:0000256" key="1">
    <source>
        <dbReference type="ARBA" id="ARBA00010876"/>
    </source>
</evidence>
<dbReference type="GO" id="GO:0009982">
    <property type="term" value="F:pseudouridine synthase activity"/>
    <property type="evidence" value="ECO:0007669"/>
    <property type="project" value="InterPro"/>
</dbReference>
<organism evidence="3 4">
    <name type="scientific">Phytophthora nicotianae P1976</name>
    <dbReference type="NCBI Taxonomy" id="1317066"/>
    <lineage>
        <taxon>Eukaryota</taxon>
        <taxon>Sar</taxon>
        <taxon>Stramenopiles</taxon>
        <taxon>Oomycota</taxon>
        <taxon>Peronosporomycetes</taxon>
        <taxon>Peronosporales</taxon>
        <taxon>Peronosporaceae</taxon>
        <taxon>Phytophthora</taxon>
    </lineage>
</organism>
<dbReference type="Proteomes" id="UP000028582">
    <property type="component" value="Unassembled WGS sequence"/>
</dbReference>
<comment type="similarity">
    <text evidence="1">Belongs to the pseudouridine synthase RluA family.</text>
</comment>
<dbReference type="InterPro" id="IPR020103">
    <property type="entry name" value="PsdUridine_synth_cat_dom_sf"/>
</dbReference>
<evidence type="ECO:0000313" key="4">
    <source>
        <dbReference type="Proteomes" id="UP000028582"/>
    </source>
</evidence>
<dbReference type="Gene3D" id="3.30.2350.10">
    <property type="entry name" value="Pseudouridine synthase"/>
    <property type="match status" value="1"/>
</dbReference>
<dbReference type="PANTHER" id="PTHR21600:SF87">
    <property type="entry name" value="RNA PSEUDOURIDYLATE SYNTHASE DOMAIN-CONTAINING PROTEIN 1"/>
    <property type="match status" value="1"/>
</dbReference>
<dbReference type="PANTHER" id="PTHR21600">
    <property type="entry name" value="MITOCHONDRIAL RNA PSEUDOURIDINE SYNTHASE"/>
    <property type="match status" value="1"/>
</dbReference>
<proteinExistence type="inferred from homology"/>
<dbReference type="InterPro" id="IPR006224">
    <property type="entry name" value="PsdUridine_synth_RluA-like_CS"/>
</dbReference>
<dbReference type="PROSITE" id="PS01129">
    <property type="entry name" value="PSI_RLU"/>
    <property type="match status" value="1"/>
</dbReference>
<accession>A0A081B4M4</accession>
<comment type="caution">
    <text evidence="3">The sequence shown here is derived from an EMBL/GenBank/DDBJ whole genome shotgun (WGS) entry which is preliminary data.</text>
</comment>
<name>A0A081B4M4_PHYNI</name>
<reference evidence="3 4" key="1">
    <citation type="submission" date="2013-11" db="EMBL/GenBank/DDBJ databases">
        <title>The Genome Sequence of Phytophthora parasitica P1976.</title>
        <authorList>
            <consortium name="The Broad Institute Genomics Platform"/>
            <person name="Russ C."/>
            <person name="Tyler B."/>
            <person name="Panabieres F."/>
            <person name="Shan W."/>
            <person name="Tripathy S."/>
            <person name="Grunwald N."/>
            <person name="Machado M."/>
            <person name="Johnson C.S."/>
            <person name="Walker B."/>
            <person name="Young S."/>
            <person name="Zeng Q."/>
            <person name="Gargeya S."/>
            <person name="Fitzgerald M."/>
            <person name="Haas B."/>
            <person name="Abouelleil A."/>
            <person name="Allen A.W."/>
            <person name="Alvarado L."/>
            <person name="Arachchi H.M."/>
            <person name="Berlin A.M."/>
            <person name="Chapman S.B."/>
            <person name="Gainer-Dewar J."/>
            <person name="Goldberg J."/>
            <person name="Griggs A."/>
            <person name="Gujja S."/>
            <person name="Hansen M."/>
            <person name="Howarth C."/>
            <person name="Imamovic A."/>
            <person name="Ireland A."/>
            <person name="Larimer J."/>
            <person name="McCowan C."/>
            <person name="Murphy C."/>
            <person name="Pearson M."/>
            <person name="Poon T.W."/>
            <person name="Priest M."/>
            <person name="Roberts A."/>
            <person name="Saif S."/>
            <person name="Shea T."/>
            <person name="Sisk P."/>
            <person name="Sykes S."/>
            <person name="Wortman J."/>
            <person name="Nusbaum C."/>
            <person name="Birren B."/>
        </authorList>
    </citation>
    <scope>NUCLEOTIDE SEQUENCE [LARGE SCALE GENOMIC DNA]</scope>
    <source>
        <strain evidence="3 4">P1976</strain>
    </source>
</reference>
<dbReference type="AlphaFoldDB" id="A0A081B4M4"/>
<dbReference type="Pfam" id="PF00849">
    <property type="entry name" value="PseudoU_synth_2"/>
    <property type="match status" value="1"/>
</dbReference>
<feature type="domain" description="Pseudouridine synthase RsuA/RluA-like" evidence="2">
    <location>
        <begin position="123"/>
        <end position="281"/>
    </location>
</feature>
<dbReference type="EMBL" id="ANJA01000083">
    <property type="protein sequence ID" value="ETO86085.1"/>
    <property type="molecule type" value="Genomic_DNA"/>
</dbReference>
<sequence length="330" mass="37664">MWQQELRWMRHVVRVQDQELRLDRWLRRQFPTLPQSFLQTQLRKRKIRLQSATTSSLQAARANSLLLQGSVVAIDAHLFRSKLQPLIAQQVEQGMTIQGQNLTTAQDKRLQQLKRCIAHQDAQFVVLNKPHGLAVQDGSGLNDSLARYLPGIAESLRNDHNIEQEEEQQLRLVHRLDKETSGVLVLARSRLAAAKFSELLRNGAVHKTYNALVASTSTPNASYSSLENFEGREIKLPVNGKPAQTLVERVFKQNHHTQPGTWLQLRPHTGRKHQLRVHCAQELGMPIVGDAKYGGRPADRLYLHAKRIRFPDPFTPERFIDVSCELKSSE</sequence>
<dbReference type="SUPFAM" id="SSF55120">
    <property type="entry name" value="Pseudouridine synthase"/>
    <property type="match status" value="1"/>
</dbReference>